<evidence type="ECO:0008006" key="3">
    <source>
        <dbReference type="Google" id="ProtNLM"/>
    </source>
</evidence>
<organism evidence="1 2">
    <name type="scientific">Tenacibaculum polynesiense</name>
    <dbReference type="NCBI Taxonomy" id="3137857"/>
    <lineage>
        <taxon>Bacteria</taxon>
        <taxon>Pseudomonadati</taxon>
        <taxon>Bacteroidota</taxon>
        <taxon>Flavobacteriia</taxon>
        <taxon>Flavobacteriales</taxon>
        <taxon>Flavobacteriaceae</taxon>
        <taxon>Tenacibaculum</taxon>
    </lineage>
</organism>
<protein>
    <recommendedName>
        <fullName evidence="3">DUF4369 domain-containing protein</fullName>
    </recommendedName>
</protein>
<accession>A0ABP1EZ13</accession>
<dbReference type="Proteomes" id="UP001497527">
    <property type="component" value="Unassembled WGS sequence"/>
</dbReference>
<reference evidence="1 2" key="1">
    <citation type="submission" date="2024-05" db="EMBL/GenBank/DDBJ databases">
        <authorList>
            <person name="Duchaud E."/>
        </authorList>
    </citation>
    <scope>NUCLEOTIDE SEQUENCE [LARGE SCALE GENOMIC DNA]</scope>
    <source>
        <strain evidence="1">Ena-SAMPLE-TAB-13-05-2024-13:56:06:370-140308</strain>
    </source>
</reference>
<comment type="caution">
    <text evidence="1">The sequence shown here is derived from an EMBL/GenBank/DDBJ whole genome shotgun (WGS) entry which is preliminary data.</text>
</comment>
<evidence type="ECO:0000313" key="2">
    <source>
        <dbReference type="Proteomes" id="UP001497527"/>
    </source>
</evidence>
<gene>
    <name evidence="1" type="ORF">T190423A01A_40141</name>
</gene>
<dbReference type="RefSeq" id="WP_348717751.1">
    <property type="nucleotide sequence ID" value="NZ_CAXJIO010000013.1"/>
</dbReference>
<sequence>MKKSILIIVALFFGSISSFSQIKSEKITPPSEGKAVIYFLRTTSLGALMNMRYFNKDVYLGKFNGVNYLRYECDPGKTYFWIKAENIDVLEANLEVNKIYLVETNAAMGAFSASAKFKIVDFENEKQIKRINKLLNKKDSKTFTQNELKKQMRKQNKSFQKGMRKVRSIIKEGDFKKLTSNMNYVQ</sequence>
<dbReference type="EMBL" id="CAXJIO010000013">
    <property type="protein sequence ID" value="CAL2103548.1"/>
    <property type="molecule type" value="Genomic_DNA"/>
</dbReference>
<name>A0ABP1EZ13_9FLAO</name>
<keyword evidence="2" id="KW-1185">Reference proteome</keyword>
<evidence type="ECO:0000313" key="1">
    <source>
        <dbReference type="EMBL" id="CAL2103548.1"/>
    </source>
</evidence>
<proteinExistence type="predicted"/>